<evidence type="ECO:0000313" key="3">
    <source>
        <dbReference type="EMBL" id="CAC5397595.1"/>
    </source>
</evidence>
<evidence type="ECO:0000313" key="4">
    <source>
        <dbReference type="Proteomes" id="UP000507470"/>
    </source>
</evidence>
<accession>A0A6J8CNM9</accession>
<protein>
    <recommendedName>
        <fullName evidence="2">Reverse transcriptase domain-containing protein</fullName>
    </recommendedName>
</protein>
<dbReference type="OrthoDB" id="116078at2759"/>
<dbReference type="Pfam" id="PF00078">
    <property type="entry name" value="RVT_1"/>
    <property type="match status" value="1"/>
</dbReference>
<dbReference type="Proteomes" id="UP000507470">
    <property type="component" value="Unassembled WGS sequence"/>
</dbReference>
<dbReference type="InterPro" id="IPR000477">
    <property type="entry name" value="RT_dom"/>
</dbReference>
<dbReference type="InterPro" id="IPR043502">
    <property type="entry name" value="DNA/RNA_pol_sf"/>
</dbReference>
<dbReference type="AlphaFoldDB" id="A0A6J8CNM9"/>
<keyword evidence="4" id="KW-1185">Reference proteome</keyword>
<dbReference type="PANTHER" id="PTHR33064:SF37">
    <property type="entry name" value="RIBONUCLEASE H"/>
    <property type="match status" value="1"/>
</dbReference>
<dbReference type="EMBL" id="CACVKT020005697">
    <property type="protein sequence ID" value="CAC5397595.1"/>
    <property type="molecule type" value="Genomic_DNA"/>
</dbReference>
<dbReference type="CDD" id="cd01647">
    <property type="entry name" value="RT_LTR"/>
    <property type="match status" value="1"/>
</dbReference>
<gene>
    <name evidence="3" type="ORF">MCOR_32021</name>
</gene>
<name>A0A6J8CNM9_MYTCO</name>
<dbReference type="SUPFAM" id="SSF56672">
    <property type="entry name" value="DNA/RNA polymerases"/>
    <property type="match status" value="1"/>
</dbReference>
<dbReference type="Gene3D" id="3.10.10.10">
    <property type="entry name" value="HIV Type 1 Reverse Transcriptase, subunit A, domain 1"/>
    <property type="match status" value="1"/>
</dbReference>
<evidence type="ECO:0000256" key="1">
    <source>
        <dbReference type="SAM" id="MobiDB-lite"/>
    </source>
</evidence>
<feature type="compositionally biased region" description="Basic and acidic residues" evidence="1">
    <location>
        <begin position="11"/>
        <end position="23"/>
    </location>
</feature>
<reference evidence="3 4" key="1">
    <citation type="submission" date="2020-06" db="EMBL/GenBank/DDBJ databases">
        <authorList>
            <person name="Li R."/>
            <person name="Bekaert M."/>
        </authorList>
    </citation>
    <scope>NUCLEOTIDE SEQUENCE [LARGE SCALE GENOMIC DNA]</scope>
    <source>
        <strain evidence="4">wild</strain>
    </source>
</reference>
<feature type="region of interest" description="Disordered" evidence="1">
    <location>
        <begin position="1"/>
        <end position="23"/>
    </location>
</feature>
<dbReference type="Gene3D" id="3.30.70.270">
    <property type="match status" value="2"/>
</dbReference>
<organism evidence="3 4">
    <name type="scientific">Mytilus coruscus</name>
    <name type="common">Sea mussel</name>
    <dbReference type="NCBI Taxonomy" id="42192"/>
    <lineage>
        <taxon>Eukaryota</taxon>
        <taxon>Metazoa</taxon>
        <taxon>Spiralia</taxon>
        <taxon>Lophotrochozoa</taxon>
        <taxon>Mollusca</taxon>
        <taxon>Bivalvia</taxon>
        <taxon>Autobranchia</taxon>
        <taxon>Pteriomorphia</taxon>
        <taxon>Mytilida</taxon>
        <taxon>Mytiloidea</taxon>
        <taxon>Mytilidae</taxon>
        <taxon>Mytilinae</taxon>
        <taxon>Mytilus</taxon>
    </lineage>
</organism>
<dbReference type="InterPro" id="IPR051320">
    <property type="entry name" value="Viral_Replic_Matur_Polypro"/>
</dbReference>
<evidence type="ECO:0000259" key="2">
    <source>
        <dbReference type="Pfam" id="PF00078"/>
    </source>
</evidence>
<dbReference type="InterPro" id="IPR043128">
    <property type="entry name" value="Rev_trsase/Diguanyl_cyclase"/>
</dbReference>
<feature type="domain" description="Reverse transcriptase" evidence="2">
    <location>
        <begin position="203"/>
        <end position="269"/>
    </location>
</feature>
<proteinExistence type="predicted"/>
<sequence length="308" mass="35232">MQSVQNVQLSHRPENESDDSKFLSDFDIPSHLSDTEKSKLSQCLQSNKCLFVTDENPDLGYTDIVHHKICMKSDFKPKNQRRYRLPPDKKEALREHLDELLRQNIIAPVSETEDVPIISPIVLVSKQDRNKKQQENSQKSSAKYRFCCDFRYLNSQVQDFSYFIPDLTELTESFSGKTPNYLASIDLSSGFFQMPVDKDSQKLLMDKILQGLTFKVCLCYLDDILIASETFDQHIDDLNTVFGRLKEAGLKLGPKKCSFAQQSCVFLGHLISSKGIQPPPKRLQAIKDYPSPKSVKRTTPCRRSTKLV</sequence>
<dbReference type="PANTHER" id="PTHR33064">
    <property type="entry name" value="POL PROTEIN"/>
    <property type="match status" value="1"/>
</dbReference>
<dbReference type="FunFam" id="3.30.70.270:FF:000003">
    <property type="entry name" value="Transposon Ty3-G Gag-Pol polyprotein"/>
    <property type="match status" value="1"/>
</dbReference>